<evidence type="ECO:0000256" key="1">
    <source>
        <dbReference type="SAM" id="Phobius"/>
    </source>
</evidence>
<dbReference type="Pfam" id="PF09335">
    <property type="entry name" value="VTT_dom"/>
    <property type="match status" value="1"/>
</dbReference>
<dbReference type="PANTHER" id="PTHR42709:SF2">
    <property type="entry name" value="INNER MEMBRANE PROTEIN YOHD"/>
    <property type="match status" value="1"/>
</dbReference>
<feature type="transmembrane region" description="Helical" evidence="1">
    <location>
        <begin position="98"/>
        <end position="117"/>
    </location>
</feature>
<gene>
    <name evidence="3" type="ORF">CEG18_15835</name>
</gene>
<feature type="transmembrane region" description="Helical" evidence="1">
    <location>
        <begin position="14"/>
        <end position="34"/>
    </location>
</feature>
<feature type="transmembrane region" description="Helical" evidence="1">
    <location>
        <begin position="129"/>
        <end position="150"/>
    </location>
</feature>
<proteinExistence type="predicted"/>
<evidence type="ECO:0000313" key="3">
    <source>
        <dbReference type="EMBL" id="OWP49909.1"/>
    </source>
</evidence>
<feature type="transmembrane region" description="Helical" evidence="1">
    <location>
        <begin position="162"/>
        <end position="181"/>
    </location>
</feature>
<evidence type="ECO:0000313" key="4">
    <source>
        <dbReference type="Proteomes" id="UP000198145"/>
    </source>
</evidence>
<dbReference type="PANTHER" id="PTHR42709">
    <property type="entry name" value="ALKALINE PHOSPHATASE LIKE PROTEIN"/>
    <property type="match status" value="1"/>
</dbReference>
<dbReference type="AlphaFoldDB" id="A0A246F8E0"/>
<reference evidence="3 4" key="1">
    <citation type="submission" date="2017-06" db="EMBL/GenBank/DDBJ databases">
        <title>Draft genome of Pseudomonas nitroreducens DF05.</title>
        <authorList>
            <person name="Iyer R."/>
        </authorList>
    </citation>
    <scope>NUCLEOTIDE SEQUENCE [LARGE SCALE GENOMIC DNA]</scope>
    <source>
        <strain evidence="3 4">DF05</strain>
    </source>
</reference>
<dbReference type="InterPro" id="IPR032816">
    <property type="entry name" value="VTT_dom"/>
</dbReference>
<name>A0A246F8E0_PSENT</name>
<dbReference type="RefSeq" id="WP_088418610.1">
    <property type="nucleotide sequence ID" value="NZ_NJBA01000005.1"/>
</dbReference>
<dbReference type="GO" id="GO:0005886">
    <property type="term" value="C:plasma membrane"/>
    <property type="evidence" value="ECO:0007669"/>
    <property type="project" value="UniProtKB-ARBA"/>
</dbReference>
<evidence type="ECO:0000259" key="2">
    <source>
        <dbReference type="Pfam" id="PF09335"/>
    </source>
</evidence>
<keyword evidence="1" id="KW-0812">Transmembrane</keyword>
<dbReference type="Proteomes" id="UP000198145">
    <property type="component" value="Unassembled WGS sequence"/>
</dbReference>
<dbReference type="EMBL" id="NJBA01000005">
    <property type="protein sequence ID" value="OWP49909.1"/>
    <property type="molecule type" value="Genomic_DNA"/>
</dbReference>
<dbReference type="STRING" id="46680.GCA_000807755_00770"/>
<organism evidence="3 4">
    <name type="scientific">Pseudomonas nitroreducens</name>
    <dbReference type="NCBI Taxonomy" id="46680"/>
    <lineage>
        <taxon>Bacteria</taxon>
        <taxon>Pseudomonadati</taxon>
        <taxon>Pseudomonadota</taxon>
        <taxon>Gammaproteobacteria</taxon>
        <taxon>Pseudomonadales</taxon>
        <taxon>Pseudomonadaceae</taxon>
        <taxon>Pseudomonas</taxon>
    </lineage>
</organism>
<keyword evidence="1" id="KW-0472">Membrane</keyword>
<protein>
    <recommendedName>
        <fullName evidence="2">VTT domain-containing protein</fullName>
    </recommendedName>
</protein>
<keyword evidence="1" id="KW-1133">Transmembrane helix</keyword>
<feature type="domain" description="VTT" evidence="2">
    <location>
        <begin position="27"/>
        <end position="147"/>
    </location>
</feature>
<sequence>MFEHLDLAQLLSSYGYPVLFLGCLLEGESMLLLAGIAAHQGLLGFAPVVAWATLAGTLGDQMLFWTGRRAGDRAVPWLKKRGLAIERVTGLIERYPHLAIFAVRFLYGMRLAGPLLIGASRVGPWRFLLINLLGAFCWALLFATAGYWAGQLLEQWLGNLRPYRLPVFVAVVLVFGGLALWRYGRHRHRRKLDRLPDRSPGH</sequence>
<comment type="caution">
    <text evidence="3">The sequence shown here is derived from an EMBL/GenBank/DDBJ whole genome shotgun (WGS) entry which is preliminary data.</text>
</comment>
<dbReference type="eggNOG" id="COG0586">
    <property type="taxonomic scope" value="Bacteria"/>
</dbReference>
<dbReference type="InterPro" id="IPR051311">
    <property type="entry name" value="DedA_domain"/>
</dbReference>
<feature type="transmembrane region" description="Helical" evidence="1">
    <location>
        <begin position="41"/>
        <end position="59"/>
    </location>
</feature>
<accession>A0A246F8E0</accession>